<dbReference type="InterPro" id="IPR009057">
    <property type="entry name" value="Homeodomain-like_sf"/>
</dbReference>
<evidence type="ECO:0000256" key="2">
    <source>
        <dbReference type="ARBA" id="ARBA00023125"/>
    </source>
</evidence>
<evidence type="ECO:0000313" key="7">
    <source>
        <dbReference type="Proteomes" id="UP001379533"/>
    </source>
</evidence>
<dbReference type="SUPFAM" id="SSF48498">
    <property type="entry name" value="Tetracyclin repressor-like, C-terminal domain"/>
    <property type="match status" value="1"/>
</dbReference>
<organism evidence="6 7">
    <name type="scientific">Pendulispora brunnea</name>
    <dbReference type="NCBI Taxonomy" id="2905690"/>
    <lineage>
        <taxon>Bacteria</taxon>
        <taxon>Pseudomonadati</taxon>
        <taxon>Myxococcota</taxon>
        <taxon>Myxococcia</taxon>
        <taxon>Myxococcales</taxon>
        <taxon>Sorangiineae</taxon>
        <taxon>Pendulisporaceae</taxon>
        <taxon>Pendulispora</taxon>
    </lineage>
</organism>
<proteinExistence type="predicted"/>
<evidence type="ECO:0000256" key="3">
    <source>
        <dbReference type="ARBA" id="ARBA00023163"/>
    </source>
</evidence>
<dbReference type="InterPro" id="IPR050109">
    <property type="entry name" value="HTH-type_TetR-like_transc_reg"/>
</dbReference>
<dbReference type="Proteomes" id="UP001379533">
    <property type="component" value="Chromosome"/>
</dbReference>
<dbReference type="PROSITE" id="PS50977">
    <property type="entry name" value="HTH_TETR_2"/>
    <property type="match status" value="1"/>
</dbReference>
<evidence type="ECO:0000256" key="1">
    <source>
        <dbReference type="ARBA" id="ARBA00023015"/>
    </source>
</evidence>
<dbReference type="PANTHER" id="PTHR30055">
    <property type="entry name" value="HTH-TYPE TRANSCRIPTIONAL REGULATOR RUTR"/>
    <property type="match status" value="1"/>
</dbReference>
<evidence type="ECO:0000313" key="6">
    <source>
        <dbReference type="EMBL" id="WXA95905.1"/>
    </source>
</evidence>
<dbReference type="SUPFAM" id="SSF46689">
    <property type="entry name" value="Homeodomain-like"/>
    <property type="match status" value="1"/>
</dbReference>
<dbReference type="InterPro" id="IPR036271">
    <property type="entry name" value="Tet_transcr_reg_TetR-rel_C_sf"/>
</dbReference>
<dbReference type="Gene3D" id="1.10.357.10">
    <property type="entry name" value="Tetracycline Repressor, domain 2"/>
    <property type="match status" value="1"/>
</dbReference>
<protein>
    <submittedName>
        <fullName evidence="6">TetR/AcrR family transcriptional regulator</fullName>
    </submittedName>
</protein>
<sequence length="247" mass="27035">MKKKSIFGDRARSIALLWQLTPVRERPHRGPKPGLSVERIAEAGISIADAEGLVAVSMQRVAATFGFTTMSLYRYVPSKTELVDLMIDMAMGNAPVFDRAAGWRANLETWAGHMWSIFRAHPWLLGATVGHRVIGPNELGWMESALTALEGTPLDGAEKLDATLVVLGHVRNMAQQTMTTSSQQGADEPLLLELLTELLRGRADRYPATTRVVTSASASPLQNQGFEFGLARILDGLGHLIVRRSYS</sequence>
<dbReference type="InterPro" id="IPR001647">
    <property type="entry name" value="HTH_TetR"/>
</dbReference>
<accession>A0ABZ2KEB2</accession>
<keyword evidence="1" id="KW-0805">Transcription regulation</keyword>
<name>A0ABZ2KEB2_9BACT</name>
<feature type="DNA-binding region" description="H-T-H motif" evidence="4">
    <location>
        <begin position="57"/>
        <end position="76"/>
    </location>
</feature>
<keyword evidence="3" id="KW-0804">Transcription</keyword>
<dbReference type="RefSeq" id="WP_394846516.1">
    <property type="nucleotide sequence ID" value="NZ_CP089982.1"/>
</dbReference>
<reference evidence="6 7" key="1">
    <citation type="submission" date="2021-12" db="EMBL/GenBank/DDBJ databases">
        <title>Discovery of the Pendulisporaceae a myxobacterial family with distinct sporulation behavior and unique specialized metabolism.</title>
        <authorList>
            <person name="Garcia R."/>
            <person name="Popoff A."/>
            <person name="Bader C.D."/>
            <person name="Loehr J."/>
            <person name="Walesch S."/>
            <person name="Walt C."/>
            <person name="Boldt J."/>
            <person name="Bunk B."/>
            <person name="Haeckl F.J.F.P.J."/>
            <person name="Gunesch A.P."/>
            <person name="Birkelbach J."/>
            <person name="Nuebel U."/>
            <person name="Pietschmann T."/>
            <person name="Bach T."/>
            <person name="Mueller R."/>
        </authorList>
    </citation>
    <scope>NUCLEOTIDE SEQUENCE [LARGE SCALE GENOMIC DNA]</scope>
    <source>
        <strain evidence="6 7">MSr12523</strain>
    </source>
</reference>
<dbReference type="Gene3D" id="1.10.10.60">
    <property type="entry name" value="Homeodomain-like"/>
    <property type="match status" value="1"/>
</dbReference>
<dbReference type="InterPro" id="IPR004111">
    <property type="entry name" value="Repressor_TetR_C"/>
</dbReference>
<keyword evidence="7" id="KW-1185">Reference proteome</keyword>
<keyword evidence="2 4" id="KW-0238">DNA-binding</keyword>
<evidence type="ECO:0000256" key="4">
    <source>
        <dbReference type="PROSITE-ProRule" id="PRU00335"/>
    </source>
</evidence>
<feature type="domain" description="HTH tetR-type" evidence="5">
    <location>
        <begin position="34"/>
        <end position="94"/>
    </location>
</feature>
<dbReference type="PANTHER" id="PTHR30055:SF151">
    <property type="entry name" value="TRANSCRIPTIONAL REGULATORY PROTEIN"/>
    <property type="match status" value="1"/>
</dbReference>
<evidence type="ECO:0000259" key="5">
    <source>
        <dbReference type="PROSITE" id="PS50977"/>
    </source>
</evidence>
<dbReference type="EMBL" id="CP089982">
    <property type="protein sequence ID" value="WXA95905.1"/>
    <property type="molecule type" value="Genomic_DNA"/>
</dbReference>
<gene>
    <name evidence="6" type="ORF">LZC95_03510</name>
</gene>
<dbReference type="Pfam" id="PF02909">
    <property type="entry name" value="TetR_C_1"/>
    <property type="match status" value="1"/>
</dbReference>